<gene>
    <name evidence="3" type="ORF">ALP42_102671</name>
    <name evidence="2" type="ORF">CC205_17625</name>
</gene>
<dbReference type="Proteomes" id="UP000268636">
    <property type="component" value="Unassembled WGS sequence"/>
</dbReference>
<evidence type="ECO:0000256" key="1">
    <source>
        <dbReference type="SAM" id="Phobius"/>
    </source>
</evidence>
<feature type="transmembrane region" description="Helical" evidence="1">
    <location>
        <begin position="53"/>
        <end position="71"/>
    </location>
</feature>
<evidence type="ECO:0000313" key="3">
    <source>
        <dbReference type="EMBL" id="RMT77160.1"/>
    </source>
</evidence>
<dbReference type="EMBL" id="RBTN01000117">
    <property type="protein sequence ID" value="RMT77160.1"/>
    <property type="molecule type" value="Genomic_DNA"/>
</dbReference>
<keyword evidence="1" id="KW-1133">Transmembrane helix</keyword>
<keyword evidence="1" id="KW-0472">Membrane</keyword>
<name>A0A0P9VJE7_PSESS</name>
<keyword evidence="1" id="KW-0812">Transmembrane</keyword>
<reference evidence="3 5" key="2">
    <citation type="submission" date="2018-08" db="EMBL/GenBank/DDBJ databases">
        <title>Recombination of ecologically and evolutionarily significant loci maintains genetic cohesion in the Pseudomonas syringae species complex.</title>
        <authorList>
            <person name="Dillon M."/>
            <person name="Thakur S."/>
            <person name="Almeida R.N.D."/>
            <person name="Weir B.S."/>
            <person name="Guttman D.S."/>
        </authorList>
    </citation>
    <scope>NUCLEOTIDE SEQUENCE [LARGE SCALE GENOMIC DNA]</scope>
    <source>
        <strain evidence="3 5">ICMP 13786</strain>
    </source>
</reference>
<feature type="transmembrane region" description="Helical" evidence="1">
    <location>
        <begin position="30"/>
        <end position="47"/>
    </location>
</feature>
<evidence type="ECO:0000313" key="4">
    <source>
        <dbReference type="Proteomes" id="UP000216306"/>
    </source>
</evidence>
<dbReference type="Proteomes" id="UP000216306">
    <property type="component" value="Unassembled WGS sequence"/>
</dbReference>
<organism evidence="2 4">
    <name type="scientific">Pseudomonas savastanoi pv. nerii</name>
    <dbReference type="NCBI Taxonomy" id="360921"/>
    <lineage>
        <taxon>Bacteria</taxon>
        <taxon>Pseudomonadati</taxon>
        <taxon>Pseudomonadota</taxon>
        <taxon>Gammaproteobacteria</taxon>
        <taxon>Pseudomonadales</taxon>
        <taxon>Pseudomonadaceae</taxon>
        <taxon>Pseudomonas</taxon>
    </lineage>
</organism>
<proteinExistence type="predicted"/>
<dbReference type="EMBL" id="NIAY01000081">
    <property type="protein sequence ID" value="PAB30752.1"/>
    <property type="molecule type" value="Genomic_DNA"/>
</dbReference>
<reference evidence="2 4" key="1">
    <citation type="submission" date="2017-05" db="EMBL/GenBank/DDBJ databases">
        <title>Comparative genomic of Pseudomonas savastanoi pathovars.</title>
        <authorList>
            <person name="Pintado A."/>
            <person name="Moreno-Perez A."/>
            <person name="Caballo-Ponce E."/>
            <person name="Murillo J."/>
            <person name="Bardaji L."/>
            <person name="Cerboneschi M."/>
            <person name="Rodriguez-Palenzuela P."/>
            <person name="Ramos C."/>
            <person name="Tegli S."/>
        </authorList>
    </citation>
    <scope>NUCLEOTIDE SEQUENCE [LARGE SCALE GENOMIC DNA]</scope>
    <source>
        <strain evidence="2 4">ESC 23</strain>
    </source>
</reference>
<dbReference type="RefSeq" id="WP_002555289.1">
    <property type="nucleotide sequence ID" value="NZ_LIHX01000048.1"/>
</dbReference>
<comment type="caution">
    <text evidence="2">The sequence shown here is derived from an EMBL/GenBank/DDBJ whole genome shotgun (WGS) entry which is preliminary data.</text>
</comment>
<sequence>MSLIEFLQWPAMAITVLAAWFMGSVRARRRVIAFWCFTAGNALWVIWGASHEAYGLITLEIILALMNMRGLKKNLTESRSH</sequence>
<evidence type="ECO:0000313" key="5">
    <source>
        <dbReference type="Proteomes" id="UP000268636"/>
    </source>
</evidence>
<feature type="transmembrane region" description="Helical" evidence="1">
    <location>
        <begin position="6"/>
        <end position="23"/>
    </location>
</feature>
<evidence type="ECO:0000313" key="2">
    <source>
        <dbReference type="EMBL" id="PAB30752.1"/>
    </source>
</evidence>
<dbReference type="AlphaFoldDB" id="A0A0P9VJE7"/>
<accession>A0A0P9VJE7</accession>
<protein>
    <submittedName>
        <fullName evidence="2">Uncharacterized protein</fullName>
    </submittedName>
</protein>